<reference evidence="2" key="1">
    <citation type="journal article" date="2020" name="Stud. Mycol.">
        <title>101 Dothideomycetes genomes: a test case for predicting lifestyles and emergence of pathogens.</title>
        <authorList>
            <person name="Haridas S."/>
            <person name="Albert R."/>
            <person name="Binder M."/>
            <person name="Bloem J."/>
            <person name="Labutti K."/>
            <person name="Salamov A."/>
            <person name="Andreopoulos B."/>
            <person name="Baker S."/>
            <person name="Barry K."/>
            <person name="Bills G."/>
            <person name="Bluhm B."/>
            <person name="Cannon C."/>
            <person name="Castanera R."/>
            <person name="Culley D."/>
            <person name="Daum C."/>
            <person name="Ezra D."/>
            <person name="Gonzalez J."/>
            <person name="Henrissat B."/>
            <person name="Kuo A."/>
            <person name="Liang C."/>
            <person name="Lipzen A."/>
            <person name="Lutzoni F."/>
            <person name="Magnuson J."/>
            <person name="Mondo S."/>
            <person name="Nolan M."/>
            <person name="Ohm R."/>
            <person name="Pangilinan J."/>
            <person name="Park H.-J."/>
            <person name="Ramirez L."/>
            <person name="Alfaro M."/>
            <person name="Sun H."/>
            <person name="Tritt A."/>
            <person name="Yoshinaga Y."/>
            <person name="Zwiers L.-H."/>
            <person name="Turgeon B."/>
            <person name="Goodwin S."/>
            <person name="Spatafora J."/>
            <person name="Crous P."/>
            <person name="Grigoriev I."/>
        </authorList>
    </citation>
    <scope>NUCLEOTIDE SEQUENCE</scope>
    <source>
        <strain evidence="2">CBS 107.79</strain>
    </source>
</reference>
<feature type="compositionally biased region" description="Basic and acidic residues" evidence="1">
    <location>
        <begin position="92"/>
        <end position="106"/>
    </location>
</feature>
<feature type="non-terminal residue" evidence="2">
    <location>
        <position position="118"/>
    </location>
</feature>
<accession>A0A6A5UN04</accession>
<sequence>MNELWYLVAATSSKLSAASGHDLRRLALLSSTLDRNTPLLHSMFETSETDDTEEAGSENEYECSDDDSSDNSNDCGIDSDIDRASGIANPIEEVKLRPHFTHEDRSSSTCFRPGFNSH</sequence>
<protein>
    <submittedName>
        <fullName evidence="2">Uncharacterized protein</fullName>
    </submittedName>
</protein>
<evidence type="ECO:0000313" key="3">
    <source>
        <dbReference type="Proteomes" id="UP000800036"/>
    </source>
</evidence>
<name>A0A6A5UN04_9PLEO</name>
<evidence type="ECO:0000313" key="2">
    <source>
        <dbReference type="EMBL" id="KAF1964306.1"/>
    </source>
</evidence>
<feature type="compositionally biased region" description="Acidic residues" evidence="1">
    <location>
        <begin position="47"/>
        <end position="69"/>
    </location>
</feature>
<evidence type="ECO:0000256" key="1">
    <source>
        <dbReference type="SAM" id="MobiDB-lite"/>
    </source>
</evidence>
<dbReference type="Proteomes" id="UP000800036">
    <property type="component" value="Unassembled WGS sequence"/>
</dbReference>
<feature type="region of interest" description="Disordered" evidence="1">
    <location>
        <begin position="40"/>
        <end position="118"/>
    </location>
</feature>
<dbReference type="EMBL" id="ML976794">
    <property type="protein sequence ID" value="KAF1964306.1"/>
    <property type="molecule type" value="Genomic_DNA"/>
</dbReference>
<dbReference type="AlphaFoldDB" id="A0A6A5UN04"/>
<gene>
    <name evidence="2" type="ORF">BU23DRAFT_562061</name>
</gene>
<keyword evidence="3" id="KW-1185">Reference proteome</keyword>
<organism evidence="2 3">
    <name type="scientific">Bimuria novae-zelandiae CBS 107.79</name>
    <dbReference type="NCBI Taxonomy" id="1447943"/>
    <lineage>
        <taxon>Eukaryota</taxon>
        <taxon>Fungi</taxon>
        <taxon>Dikarya</taxon>
        <taxon>Ascomycota</taxon>
        <taxon>Pezizomycotina</taxon>
        <taxon>Dothideomycetes</taxon>
        <taxon>Pleosporomycetidae</taxon>
        <taxon>Pleosporales</taxon>
        <taxon>Massarineae</taxon>
        <taxon>Didymosphaeriaceae</taxon>
        <taxon>Bimuria</taxon>
    </lineage>
</organism>
<proteinExistence type="predicted"/>